<organism evidence="1 2">
    <name type="scientific">Tuber aestivum</name>
    <name type="common">summer truffle</name>
    <dbReference type="NCBI Taxonomy" id="59557"/>
    <lineage>
        <taxon>Eukaryota</taxon>
        <taxon>Fungi</taxon>
        <taxon>Dikarya</taxon>
        <taxon>Ascomycota</taxon>
        <taxon>Pezizomycotina</taxon>
        <taxon>Pezizomycetes</taxon>
        <taxon>Pezizales</taxon>
        <taxon>Tuberaceae</taxon>
        <taxon>Tuber</taxon>
    </lineage>
</organism>
<dbReference type="Proteomes" id="UP001412239">
    <property type="component" value="Unassembled WGS sequence"/>
</dbReference>
<reference evidence="1" key="1">
    <citation type="submission" date="2015-10" db="EMBL/GenBank/DDBJ databases">
        <authorList>
            <person name="Regsiter A."/>
            <person name="william w."/>
        </authorList>
    </citation>
    <scope>NUCLEOTIDE SEQUENCE</scope>
    <source>
        <strain evidence="1">Montdore</strain>
    </source>
</reference>
<gene>
    <name evidence="1" type="ORF">GSTUAT00003744001</name>
</gene>
<keyword evidence="2" id="KW-1185">Reference proteome</keyword>
<accession>A0A292PZU8</accession>
<dbReference type="EMBL" id="LN891001">
    <property type="protein sequence ID" value="CUS12158.1"/>
    <property type="molecule type" value="Genomic_DNA"/>
</dbReference>
<dbReference type="AlphaFoldDB" id="A0A292PZU8"/>
<evidence type="ECO:0000313" key="1">
    <source>
        <dbReference type="EMBL" id="CUS12158.1"/>
    </source>
</evidence>
<protein>
    <submittedName>
        <fullName evidence="1">Uncharacterized protein</fullName>
    </submittedName>
</protein>
<name>A0A292PZU8_9PEZI</name>
<proteinExistence type="predicted"/>
<sequence length="124" mass="13265">MDQNTESTIGVAVLSGILPSFNGLHLPSASGTSTPAVTLLQTRFHQASKTPAYFPSRFIACVERPEAASRVCCAFEGFTSPPVEIYMGCNGEGMWRADLVILGCNLQIYAEMLGEEGMCEALKG</sequence>
<evidence type="ECO:0000313" key="2">
    <source>
        <dbReference type="Proteomes" id="UP001412239"/>
    </source>
</evidence>